<organism evidence="1 2">
    <name type="scientific">Erwinia phage vB_EamM_Huxley</name>
    <dbReference type="NCBI Taxonomy" id="1883373"/>
    <lineage>
        <taxon>Viruses</taxon>
        <taxon>Duplodnaviria</taxon>
        <taxon>Heunggongvirae</taxon>
        <taxon>Uroviricota</taxon>
        <taxon>Caudoviricetes</taxon>
        <taxon>Chimalliviridae</taxon>
        <taxon>Machinavirus</taxon>
        <taxon>Machinavirus machina</taxon>
    </lineage>
</organism>
<dbReference type="KEGG" id="vg:29069145"/>
<evidence type="ECO:0000313" key="2">
    <source>
        <dbReference type="Proteomes" id="UP000203302"/>
    </source>
</evidence>
<evidence type="ECO:0000313" key="1">
    <source>
        <dbReference type="EMBL" id="ANZ49105.1"/>
    </source>
</evidence>
<dbReference type="GeneID" id="29069145"/>
<dbReference type="RefSeq" id="YP_009292991.1">
    <property type="nucleotide sequence ID" value="NC_031127.1"/>
</dbReference>
<reference evidence="2" key="1">
    <citation type="submission" date="2016-06" db="EMBL/GenBank/DDBJ databases">
        <authorList>
            <person name="Berg J.A."/>
            <person name="Grossarth S.E."/>
            <person name="Jarvis T.M."/>
            <person name="Merrill B.D."/>
            <person name="Breakwell D.P."/>
            <person name="Hope S."/>
            <person name="Grose J.H."/>
        </authorList>
    </citation>
    <scope>NUCLEOTIDE SEQUENCE [LARGE SCALE GENOMIC DNA]</scope>
</reference>
<dbReference type="OrthoDB" id="17878at10239"/>
<proteinExistence type="predicted"/>
<gene>
    <name evidence="1" type="ORF">HUXLEY_23</name>
</gene>
<dbReference type="Proteomes" id="UP000203302">
    <property type="component" value="Segment"/>
</dbReference>
<sequence length="128" mass="14374">MKTTLRPMDVILAHPDTLSKIAPQSELDRRLLESLEWGFTLHPDEVSNTRVLDVSDTVVIDWTEREGCDDVREYVAQATVPPRVPIAGLAEHTISLRRLCNAQDEIVRNGEAWSYGTASHLKNVLLQA</sequence>
<protein>
    <submittedName>
        <fullName evidence="1">Uncharacterized protein</fullName>
    </submittedName>
</protein>
<name>A0A1B2ID15_9CAUD</name>
<dbReference type="EMBL" id="KX397368">
    <property type="protein sequence ID" value="ANZ49105.1"/>
    <property type="molecule type" value="Genomic_DNA"/>
</dbReference>
<accession>A0A1B2ID15</accession>